<evidence type="ECO:0000256" key="1">
    <source>
        <dbReference type="ARBA" id="ARBA00004123"/>
    </source>
</evidence>
<dbReference type="InterPro" id="IPR014751">
    <property type="entry name" value="XRCC4-like_C"/>
</dbReference>
<dbReference type="Gene3D" id="2.170.210.10">
    <property type="entry name" value="DNA double-strand break repair and VJ recombination XRCC4, N-terminal"/>
    <property type="match status" value="1"/>
</dbReference>
<dbReference type="Pfam" id="PF06632">
    <property type="entry name" value="XRCC4"/>
    <property type="match status" value="1"/>
</dbReference>
<evidence type="ECO:0000256" key="8">
    <source>
        <dbReference type="SAM" id="MobiDB-lite"/>
    </source>
</evidence>
<evidence type="ECO:0000256" key="7">
    <source>
        <dbReference type="SAM" id="Coils"/>
    </source>
</evidence>
<dbReference type="Gene3D" id="1.20.5.370">
    <property type="match status" value="1"/>
</dbReference>
<dbReference type="Proteomes" id="UP000472277">
    <property type="component" value="Chromosome 27"/>
</dbReference>
<evidence type="ECO:0000256" key="4">
    <source>
        <dbReference type="ARBA" id="ARBA00023204"/>
    </source>
</evidence>
<feature type="chain" id="PRO_5025523634" evidence="9">
    <location>
        <begin position="20"/>
        <end position="369"/>
    </location>
</feature>
<dbReference type="SUPFAM" id="SSF50809">
    <property type="entry name" value="XRCC4, N-terminal domain"/>
    <property type="match status" value="1"/>
</dbReference>
<dbReference type="InterPro" id="IPR009089">
    <property type="entry name" value="XRCC4_N_sf"/>
</dbReference>
<dbReference type="SUPFAM" id="SSF58022">
    <property type="entry name" value="XRCC4, C-terminal oligomerization domain"/>
    <property type="match status" value="1"/>
</dbReference>
<reference evidence="12" key="1">
    <citation type="submission" date="2025-08" db="UniProtKB">
        <authorList>
            <consortium name="Ensembl"/>
        </authorList>
    </citation>
    <scope>IDENTIFICATION</scope>
</reference>
<dbReference type="InterPro" id="IPR053961">
    <property type="entry name" value="XRCC4_N"/>
</dbReference>
<reference evidence="12" key="2">
    <citation type="submission" date="2025-09" db="UniProtKB">
        <authorList>
            <consortium name="Ensembl"/>
        </authorList>
    </citation>
    <scope>IDENTIFICATION</scope>
</reference>
<evidence type="ECO:0000313" key="12">
    <source>
        <dbReference type="Ensembl" id="ENSSTUP00000092886.1"/>
    </source>
</evidence>
<evidence type="ECO:0000259" key="11">
    <source>
        <dbReference type="Pfam" id="PF21924"/>
    </source>
</evidence>
<evidence type="ECO:0000259" key="10">
    <source>
        <dbReference type="Pfam" id="PF06632"/>
    </source>
</evidence>
<dbReference type="GO" id="GO:0005958">
    <property type="term" value="C:DNA-dependent protein kinase-DNA ligase 4 complex"/>
    <property type="evidence" value="ECO:0007669"/>
    <property type="project" value="TreeGrafter"/>
</dbReference>
<feature type="compositionally biased region" description="Basic and acidic residues" evidence="8">
    <location>
        <begin position="357"/>
        <end position="369"/>
    </location>
</feature>
<feature type="signal peptide" evidence="9">
    <location>
        <begin position="1"/>
        <end position="19"/>
    </location>
</feature>
<keyword evidence="3" id="KW-0233">DNA recombination</keyword>
<evidence type="ECO:0000256" key="3">
    <source>
        <dbReference type="ARBA" id="ARBA00023172"/>
    </source>
</evidence>
<keyword evidence="7" id="KW-0175">Coiled coil</keyword>
<evidence type="ECO:0000256" key="6">
    <source>
        <dbReference type="ARBA" id="ARBA00025728"/>
    </source>
</evidence>
<sequence>MLLCMRCLLATLYFTKFLTDSCWNLPHISLSDETDSPPYCVTKTTPPGNDSVKIISGARRYLGGMSGTVRQISVVLDPSIPYFLRVDWAEDLGAGFTLALSDGSSSWIGEVSEEEMTRKATELGVKREKYVEDLHQALTGGGESRRGRGGVAEKEESLFHLSSDHGCLSYDKKTQRGVLVNMGAVELHPAPVDLNREMIAHTLEHSADLEAENRRLQEKNQTLRQERQHLLADLEKHVQEMETMEGDLFSRFIMLLNEKKAKIRALQDTIRHVQQQLDQGVEEQENHRVTGVTVKSKAGDSIKEEEEDLPQSFHPSQAPTVLIRDISSQMSSMEDAVRDSKDVLPSRKHGLCYHQSPESKVKKPSPDQK</sequence>
<dbReference type="GO" id="GO:0010165">
    <property type="term" value="P:response to X-ray"/>
    <property type="evidence" value="ECO:0007669"/>
    <property type="project" value="TreeGrafter"/>
</dbReference>
<dbReference type="InParanoid" id="A0A674DBA8"/>
<feature type="coiled-coil region" evidence="7">
    <location>
        <begin position="199"/>
        <end position="283"/>
    </location>
</feature>
<feature type="compositionally biased region" description="Basic and acidic residues" evidence="8">
    <location>
        <begin position="335"/>
        <end position="345"/>
    </location>
</feature>
<feature type="region of interest" description="Disordered" evidence="8">
    <location>
        <begin position="293"/>
        <end position="369"/>
    </location>
</feature>
<dbReference type="GO" id="GO:0006303">
    <property type="term" value="P:double-strand break repair via nonhomologous end joining"/>
    <property type="evidence" value="ECO:0007669"/>
    <property type="project" value="UniProtKB-ARBA"/>
</dbReference>
<keyword evidence="13" id="KW-1185">Reference proteome</keyword>
<dbReference type="PANTHER" id="PTHR28559:SF1">
    <property type="entry name" value="DNA REPAIR PROTEIN XRCC4"/>
    <property type="match status" value="1"/>
</dbReference>
<evidence type="ECO:0000256" key="5">
    <source>
        <dbReference type="ARBA" id="ARBA00023242"/>
    </source>
</evidence>
<dbReference type="GeneTree" id="ENSGT00940000166544"/>
<keyword evidence="5" id="KW-0539">Nucleus</keyword>
<proteinExistence type="inferred from homology"/>
<organism evidence="12 13">
    <name type="scientific">Salmo trutta</name>
    <name type="common">Brown trout</name>
    <dbReference type="NCBI Taxonomy" id="8032"/>
    <lineage>
        <taxon>Eukaryota</taxon>
        <taxon>Metazoa</taxon>
        <taxon>Chordata</taxon>
        <taxon>Craniata</taxon>
        <taxon>Vertebrata</taxon>
        <taxon>Euteleostomi</taxon>
        <taxon>Actinopterygii</taxon>
        <taxon>Neopterygii</taxon>
        <taxon>Teleostei</taxon>
        <taxon>Protacanthopterygii</taxon>
        <taxon>Salmoniformes</taxon>
        <taxon>Salmonidae</taxon>
        <taxon>Salmoninae</taxon>
        <taxon>Salmo</taxon>
    </lineage>
</organism>
<comment type="subcellular location">
    <subcellularLocation>
        <location evidence="1">Nucleus</location>
    </subcellularLocation>
</comment>
<dbReference type="Ensembl" id="ENSSTUT00000099065.1">
    <property type="protein sequence ID" value="ENSSTUP00000092886.1"/>
    <property type="gene ID" value="ENSSTUG00000041051.1"/>
</dbReference>
<dbReference type="GO" id="GO:0003677">
    <property type="term" value="F:DNA binding"/>
    <property type="evidence" value="ECO:0007669"/>
    <property type="project" value="InterPro"/>
</dbReference>
<dbReference type="GO" id="GO:0032807">
    <property type="term" value="C:DNA ligase IV complex"/>
    <property type="evidence" value="ECO:0007669"/>
    <property type="project" value="TreeGrafter"/>
</dbReference>
<dbReference type="GO" id="GO:0033152">
    <property type="term" value="P:immunoglobulin V(D)J recombination"/>
    <property type="evidence" value="ECO:0007669"/>
    <property type="project" value="TreeGrafter"/>
</dbReference>
<protein>
    <submittedName>
        <fullName evidence="12">DNA repair protein XRCC4-like</fullName>
    </submittedName>
</protein>
<evidence type="ECO:0000256" key="9">
    <source>
        <dbReference type="SAM" id="SignalP"/>
    </source>
</evidence>
<name>A0A674DBA8_SALTR</name>
<evidence type="ECO:0000256" key="2">
    <source>
        <dbReference type="ARBA" id="ARBA00022763"/>
    </source>
</evidence>
<dbReference type="AlphaFoldDB" id="A0A674DBA8"/>
<feature type="domain" description="XRCC4 N-terminal" evidence="10">
    <location>
        <begin position="81"/>
        <end position="188"/>
    </location>
</feature>
<dbReference type="PANTHER" id="PTHR28559">
    <property type="entry name" value="DNA REPAIR PROTEIN XRCC4"/>
    <property type="match status" value="1"/>
</dbReference>
<keyword evidence="9" id="KW-0732">Signal</keyword>
<keyword evidence="4" id="KW-0234">DNA repair</keyword>
<dbReference type="InterPro" id="IPR038051">
    <property type="entry name" value="XRCC4-like_N_sf"/>
</dbReference>
<dbReference type="InterPro" id="IPR053962">
    <property type="entry name" value="XRCC4_CC"/>
</dbReference>
<dbReference type="OMA" id="EWQGISI"/>
<gene>
    <name evidence="12" type="primary">LOC115164909</name>
</gene>
<accession>A0A674DBA8</accession>
<keyword evidence="2" id="KW-0227">DNA damage</keyword>
<comment type="similarity">
    <text evidence="6">Belongs to the XRCC4-XLF family. XRCC4 subfamily.</text>
</comment>
<dbReference type="InterPro" id="IPR010585">
    <property type="entry name" value="DNA_repair_prot_XRCC4"/>
</dbReference>
<evidence type="ECO:0000313" key="13">
    <source>
        <dbReference type="Proteomes" id="UP000472277"/>
    </source>
</evidence>
<dbReference type="Pfam" id="PF21924">
    <property type="entry name" value="XRCC4_CC"/>
    <property type="match status" value="1"/>
</dbReference>
<feature type="domain" description="XRCC4 coiled-coil" evidence="11">
    <location>
        <begin position="190"/>
        <end position="266"/>
    </location>
</feature>